<comment type="caution">
    <text evidence="2">The sequence shown here is derived from an EMBL/GenBank/DDBJ whole genome shotgun (WGS) entry which is preliminary data.</text>
</comment>
<dbReference type="EMBL" id="QJKJ01000430">
    <property type="protein sequence ID" value="RDY12632.1"/>
    <property type="molecule type" value="Genomic_DNA"/>
</dbReference>
<dbReference type="OrthoDB" id="1917367at2759"/>
<organism evidence="2 3">
    <name type="scientific">Mucuna pruriens</name>
    <name type="common">Velvet bean</name>
    <name type="synonym">Dolichos pruriens</name>
    <dbReference type="NCBI Taxonomy" id="157652"/>
    <lineage>
        <taxon>Eukaryota</taxon>
        <taxon>Viridiplantae</taxon>
        <taxon>Streptophyta</taxon>
        <taxon>Embryophyta</taxon>
        <taxon>Tracheophyta</taxon>
        <taxon>Spermatophyta</taxon>
        <taxon>Magnoliopsida</taxon>
        <taxon>eudicotyledons</taxon>
        <taxon>Gunneridae</taxon>
        <taxon>Pentapetalae</taxon>
        <taxon>rosids</taxon>
        <taxon>fabids</taxon>
        <taxon>Fabales</taxon>
        <taxon>Fabaceae</taxon>
        <taxon>Papilionoideae</taxon>
        <taxon>50 kb inversion clade</taxon>
        <taxon>NPAAA clade</taxon>
        <taxon>indigoferoid/millettioid clade</taxon>
        <taxon>Phaseoleae</taxon>
        <taxon>Mucuna</taxon>
    </lineage>
</organism>
<sequence>MKDYVTGDDLAYEDAINFAMFASADPHWKDAMDAKIQAIQRNDTWELVDPPSNCKIIGVKWIFKTKLKETGEIDKFKARLVAKGYTLEEEIDYKEFFSPVAHLETIRTVVALAATKR</sequence>
<dbReference type="Pfam" id="PF07727">
    <property type="entry name" value="RVT_2"/>
    <property type="match status" value="1"/>
</dbReference>
<keyword evidence="3" id="KW-1185">Reference proteome</keyword>
<reference evidence="2" key="1">
    <citation type="submission" date="2018-05" db="EMBL/GenBank/DDBJ databases">
        <title>Draft genome of Mucuna pruriens seed.</title>
        <authorList>
            <person name="Nnadi N.E."/>
            <person name="Vos R."/>
            <person name="Hasami M.H."/>
            <person name="Devisetty U.K."/>
            <person name="Aguiy J.C."/>
        </authorList>
    </citation>
    <scope>NUCLEOTIDE SEQUENCE [LARGE SCALE GENOMIC DNA]</scope>
    <source>
        <strain evidence="2">JCA_2017</strain>
    </source>
</reference>
<evidence type="ECO:0000259" key="1">
    <source>
        <dbReference type="Pfam" id="PF07727"/>
    </source>
</evidence>
<dbReference type="Proteomes" id="UP000257109">
    <property type="component" value="Unassembled WGS sequence"/>
</dbReference>
<accession>A0A371IC45</accession>
<feature type="domain" description="Reverse transcriptase Ty1/copia-type" evidence="1">
    <location>
        <begin position="42"/>
        <end position="115"/>
    </location>
</feature>
<dbReference type="InterPro" id="IPR013103">
    <property type="entry name" value="RVT_2"/>
</dbReference>
<dbReference type="STRING" id="157652.A0A371IC45"/>
<name>A0A371IC45_MUCPR</name>
<evidence type="ECO:0000313" key="2">
    <source>
        <dbReference type="EMBL" id="RDY12632.1"/>
    </source>
</evidence>
<proteinExistence type="predicted"/>
<dbReference type="AlphaFoldDB" id="A0A371IC45"/>
<feature type="non-terminal residue" evidence="2">
    <location>
        <position position="1"/>
    </location>
</feature>
<evidence type="ECO:0000313" key="3">
    <source>
        <dbReference type="Proteomes" id="UP000257109"/>
    </source>
</evidence>
<protein>
    <submittedName>
        <fullName evidence="2">Mitochondrial protein</fullName>
    </submittedName>
</protein>
<gene>
    <name evidence="2" type="ORF">CR513_02538</name>
</gene>